<name>A0ABQ5BGH8_9ASTR</name>
<accession>A0ABQ5BGH8</accession>
<gene>
    <name evidence="3" type="ORF">Tco_0860793</name>
</gene>
<reference evidence="3" key="1">
    <citation type="journal article" date="2022" name="Int. J. Mol. Sci.">
        <title>Draft Genome of Tanacetum Coccineum: Genomic Comparison of Closely Related Tanacetum-Family Plants.</title>
        <authorList>
            <person name="Yamashiro T."/>
            <person name="Shiraishi A."/>
            <person name="Nakayama K."/>
            <person name="Satake H."/>
        </authorList>
    </citation>
    <scope>NUCLEOTIDE SEQUENCE</scope>
</reference>
<proteinExistence type="inferred from homology"/>
<evidence type="ECO:0000313" key="4">
    <source>
        <dbReference type="Proteomes" id="UP001151760"/>
    </source>
</evidence>
<dbReference type="PANTHER" id="PTHR11206">
    <property type="entry name" value="MULTIDRUG RESISTANCE PROTEIN"/>
    <property type="match status" value="1"/>
</dbReference>
<protein>
    <submittedName>
        <fullName evidence="3">DETOXIFICATION 53-like protein</fullName>
    </submittedName>
</protein>
<dbReference type="InterPro" id="IPR002528">
    <property type="entry name" value="MATE_fam"/>
</dbReference>
<organism evidence="3 4">
    <name type="scientific">Tanacetum coccineum</name>
    <dbReference type="NCBI Taxonomy" id="301880"/>
    <lineage>
        <taxon>Eukaryota</taxon>
        <taxon>Viridiplantae</taxon>
        <taxon>Streptophyta</taxon>
        <taxon>Embryophyta</taxon>
        <taxon>Tracheophyta</taxon>
        <taxon>Spermatophyta</taxon>
        <taxon>Magnoliopsida</taxon>
        <taxon>eudicotyledons</taxon>
        <taxon>Gunneridae</taxon>
        <taxon>Pentapetalae</taxon>
        <taxon>asterids</taxon>
        <taxon>campanulids</taxon>
        <taxon>Asterales</taxon>
        <taxon>Asteraceae</taxon>
        <taxon>Asteroideae</taxon>
        <taxon>Anthemideae</taxon>
        <taxon>Anthemidinae</taxon>
        <taxon>Tanacetum</taxon>
    </lineage>
</organism>
<keyword evidence="2" id="KW-0472">Membrane</keyword>
<dbReference type="Proteomes" id="UP001151760">
    <property type="component" value="Unassembled WGS sequence"/>
</dbReference>
<keyword evidence="2" id="KW-0812">Transmembrane</keyword>
<comment type="caution">
    <text evidence="3">The sequence shown here is derived from an EMBL/GenBank/DDBJ whole genome shotgun (WGS) entry which is preliminary data.</text>
</comment>
<feature type="transmembrane region" description="Helical" evidence="2">
    <location>
        <begin position="225"/>
        <end position="248"/>
    </location>
</feature>
<evidence type="ECO:0000256" key="2">
    <source>
        <dbReference type="SAM" id="Phobius"/>
    </source>
</evidence>
<comment type="similarity">
    <text evidence="1">Belongs to the multi antimicrobial extrusion (MATE) (TC 2.A.66.1) family.</text>
</comment>
<evidence type="ECO:0000256" key="1">
    <source>
        <dbReference type="ARBA" id="ARBA00010199"/>
    </source>
</evidence>
<dbReference type="EMBL" id="BQNB010013256">
    <property type="protein sequence ID" value="GJT13751.1"/>
    <property type="molecule type" value="Genomic_DNA"/>
</dbReference>
<feature type="transmembrane region" description="Helical" evidence="2">
    <location>
        <begin position="101"/>
        <end position="122"/>
    </location>
</feature>
<feature type="transmembrane region" description="Helical" evidence="2">
    <location>
        <begin position="300"/>
        <end position="322"/>
    </location>
</feature>
<keyword evidence="2" id="KW-1133">Transmembrane helix</keyword>
<keyword evidence="4" id="KW-1185">Reference proteome</keyword>
<reference evidence="3" key="2">
    <citation type="submission" date="2022-01" db="EMBL/GenBank/DDBJ databases">
        <authorList>
            <person name="Yamashiro T."/>
            <person name="Shiraishi A."/>
            <person name="Satake H."/>
            <person name="Nakayama K."/>
        </authorList>
    </citation>
    <scope>NUCLEOTIDE SEQUENCE</scope>
</reference>
<feature type="transmembrane region" description="Helical" evidence="2">
    <location>
        <begin position="328"/>
        <end position="349"/>
    </location>
</feature>
<evidence type="ECO:0000313" key="3">
    <source>
        <dbReference type="EMBL" id="GJT13751.1"/>
    </source>
</evidence>
<dbReference type="Pfam" id="PF01554">
    <property type="entry name" value="MatE"/>
    <property type="match status" value="1"/>
</dbReference>
<feature type="transmembrane region" description="Helical" evidence="2">
    <location>
        <begin position="68"/>
        <end position="89"/>
    </location>
</feature>
<feature type="transmembrane region" description="Helical" evidence="2">
    <location>
        <begin position="142"/>
        <end position="165"/>
    </location>
</feature>
<sequence length="380" mass="41171">MDASRGGAHVDAENIVINDLEQIQNKDFANNNVSGITQVHFLHHLLRSIPVNKVVEEIRLIGKAACPVATTTFLMFSKSIISMLFLSHMGKIELAGGVKGVAMASTCFTYNMNIGLLIYLFFSKVAIKPWAARNRATLTSIIHGWGPLLSMAIPSLFSVCLEWWWYEIILFLSGLLENPQSCVAATGIIMQTTGVIYVIPFSLSLSISQRVGNELGAGQPSSARWAAIIGISIAFIYGLIVFGLSVTLRNTLGKLYTNEVQIIGLLSSALPITGLAELGNAPQTAACGALTGSARPKVGVRINIAAFYLIGLPMSIVLAFVFKIGYRGLWLGLVASQAACVSLMVYTLVKTDWRDQAKRAEEMTLAMDKDDETELNELVP</sequence>